<dbReference type="AlphaFoldDB" id="A0A438DH32"/>
<evidence type="ECO:0000313" key="3">
    <source>
        <dbReference type="Proteomes" id="UP000288805"/>
    </source>
</evidence>
<feature type="region of interest" description="Disordered" evidence="1">
    <location>
        <begin position="42"/>
        <end position="76"/>
    </location>
</feature>
<protein>
    <submittedName>
        <fullName evidence="2">Uncharacterized protein</fullName>
    </submittedName>
</protein>
<accession>A0A438DH32</accession>
<dbReference type="EMBL" id="QGNW01001625">
    <property type="protein sequence ID" value="RVW34751.1"/>
    <property type="molecule type" value="Genomic_DNA"/>
</dbReference>
<evidence type="ECO:0000256" key="1">
    <source>
        <dbReference type="SAM" id="MobiDB-lite"/>
    </source>
</evidence>
<name>A0A438DH32_VITVI</name>
<feature type="compositionally biased region" description="Basic and acidic residues" evidence="1">
    <location>
        <begin position="42"/>
        <end position="51"/>
    </location>
</feature>
<evidence type="ECO:0000313" key="2">
    <source>
        <dbReference type="EMBL" id="RVW34751.1"/>
    </source>
</evidence>
<organism evidence="2 3">
    <name type="scientific">Vitis vinifera</name>
    <name type="common">Grape</name>
    <dbReference type="NCBI Taxonomy" id="29760"/>
    <lineage>
        <taxon>Eukaryota</taxon>
        <taxon>Viridiplantae</taxon>
        <taxon>Streptophyta</taxon>
        <taxon>Embryophyta</taxon>
        <taxon>Tracheophyta</taxon>
        <taxon>Spermatophyta</taxon>
        <taxon>Magnoliopsida</taxon>
        <taxon>eudicotyledons</taxon>
        <taxon>Gunneridae</taxon>
        <taxon>Pentapetalae</taxon>
        <taxon>rosids</taxon>
        <taxon>Vitales</taxon>
        <taxon>Vitaceae</taxon>
        <taxon>Viteae</taxon>
        <taxon>Vitis</taxon>
    </lineage>
</organism>
<comment type="caution">
    <text evidence="2">The sequence shown here is derived from an EMBL/GenBank/DDBJ whole genome shotgun (WGS) entry which is preliminary data.</text>
</comment>
<sequence>MGESTREDYEPHSWTGGRRLVEKAKSTTKGWSSVGVVGRVKEGEESQKTKDVFMGTHGKRRVEGGTAGSNPPLRSI</sequence>
<gene>
    <name evidence="2" type="ORF">CK203_101285</name>
</gene>
<proteinExistence type="predicted"/>
<dbReference type="Proteomes" id="UP000288805">
    <property type="component" value="Unassembled WGS sequence"/>
</dbReference>
<reference evidence="2 3" key="1">
    <citation type="journal article" date="2018" name="PLoS Genet.">
        <title>Population sequencing reveals clonal diversity and ancestral inbreeding in the grapevine cultivar Chardonnay.</title>
        <authorList>
            <person name="Roach M.J."/>
            <person name="Johnson D.L."/>
            <person name="Bohlmann J."/>
            <person name="van Vuuren H.J."/>
            <person name="Jones S.J."/>
            <person name="Pretorius I.S."/>
            <person name="Schmidt S.A."/>
            <person name="Borneman A.R."/>
        </authorList>
    </citation>
    <scope>NUCLEOTIDE SEQUENCE [LARGE SCALE GENOMIC DNA]</scope>
    <source>
        <strain evidence="3">cv. Chardonnay</strain>
        <tissue evidence="2">Leaf</tissue>
    </source>
</reference>